<protein>
    <submittedName>
        <fullName evidence="2">Uncharacterized protein</fullName>
    </submittedName>
</protein>
<keyword evidence="1" id="KW-0472">Membrane</keyword>
<dbReference type="EMBL" id="CAXIEN010000003">
    <property type="protein sequence ID" value="CAL1261692.1"/>
    <property type="molecule type" value="Genomic_DNA"/>
</dbReference>
<sequence>MYARYDERILKKEESFSDGHRVQYDVMVDNSTVVGESYYALNLDFCTNCEKYPTMWNFRMVLRPVKASEMVNIPVSLTRRDSVTCEVNASIDVSLSSRGEILSGIPRYFVKHGMESGSQLRGYIYGLPQPLYQRILFDDMVDIRVIVDIRECHKPHVASSTPPGSFTPNISSISYNYQPTNSTAKVLFLCMTKEFYLYLFVICSVLLIYCLMF</sequence>
<accession>A0AAV1YRY0</accession>
<keyword evidence="1" id="KW-1133">Transmembrane helix</keyword>
<dbReference type="Proteomes" id="UP001497382">
    <property type="component" value="Unassembled WGS sequence"/>
</dbReference>
<dbReference type="AlphaFoldDB" id="A0AAV1YRY0"/>
<gene>
    <name evidence="2" type="ORF">LARSCL_LOCUS557</name>
</gene>
<name>A0AAV1YRY0_9ARAC</name>
<reference evidence="2 3" key="1">
    <citation type="submission" date="2024-04" db="EMBL/GenBank/DDBJ databases">
        <authorList>
            <person name="Rising A."/>
            <person name="Reimegard J."/>
            <person name="Sonavane S."/>
            <person name="Akerstrom W."/>
            <person name="Nylinder S."/>
            <person name="Hedman E."/>
            <person name="Kallberg Y."/>
        </authorList>
    </citation>
    <scope>NUCLEOTIDE SEQUENCE [LARGE SCALE GENOMIC DNA]</scope>
</reference>
<keyword evidence="1" id="KW-0812">Transmembrane</keyword>
<evidence type="ECO:0000313" key="2">
    <source>
        <dbReference type="EMBL" id="CAL1261692.1"/>
    </source>
</evidence>
<proteinExistence type="predicted"/>
<comment type="caution">
    <text evidence="2">The sequence shown here is derived from an EMBL/GenBank/DDBJ whole genome shotgun (WGS) entry which is preliminary data.</text>
</comment>
<feature type="transmembrane region" description="Helical" evidence="1">
    <location>
        <begin position="195"/>
        <end position="212"/>
    </location>
</feature>
<organism evidence="2 3">
    <name type="scientific">Larinioides sclopetarius</name>
    <dbReference type="NCBI Taxonomy" id="280406"/>
    <lineage>
        <taxon>Eukaryota</taxon>
        <taxon>Metazoa</taxon>
        <taxon>Ecdysozoa</taxon>
        <taxon>Arthropoda</taxon>
        <taxon>Chelicerata</taxon>
        <taxon>Arachnida</taxon>
        <taxon>Araneae</taxon>
        <taxon>Araneomorphae</taxon>
        <taxon>Entelegynae</taxon>
        <taxon>Araneoidea</taxon>
        <taxon>Araneidae</taxon>
        <taxon>Larinioides</taxon>
    </lineage>
</organism>
<keyword evidence="3" id="KW-1185">Reference proteome</keyword>
<evidence type="ECO:0000256" key="1">
    <source>
        <dbReference type="SAM" id="Phobius"/>
    </source>
</evidence>
<evidence type="ECO:0000313" key="3">
    <source>
        <dbReference type="Proteomes" id="UP001497382"/>
    </source>
</evidence>